<dbReference type="InterPro" id="IPR052042">
    <property type="entry name" value="Tail_sheath_structural"/>
</dbReference>
<keyword evidence="4" id="KW-1185">Reference proteome</keyword>
<dbReference type="InterPro" id="IPR020287">
    <property type="entry name" value="Tail_sheath_C"/>
</dbReference>
<evidence type="ECO:0000313" key="3">
    <source>
        <dbReference type="EMBL" id="THF58114.1"/>
    </source>
</evidence>
<evidence type="ECO:0000259" key="2">
    <source>
        <dbReference type="Pfam" id="PF17482"/>
    </source>
</evidence>
<sequence>MTQSGAYLAPGVYVDEKNDFPGIVAEVATAVPVFIGYTQKAEHEGKSLLNRPHRIDGPDEYRKYFGGAPTPKFEIRRKEAGSSQEAVFSLQGQGYCLHRQSGRYFLDYSMRLFFANGGGPCYVVSVGSYQESITLERLAGGLEPLRQEREPTLVAVPDAMLLESGAECAALQRAILEHCGRHARNRFAILDIYEGPEGGDDPDRKAIRAFRDAIGTACLGHAAAYYPWLKTTVVGSQDVGPENIGNADLLQALIEEELGIPRARIDENVMRQSKVFRLSMEDIRKRLNLLPPSGAMAGIYALVDRTKGVWKAPANVQVNAVNAPAVMVSDSEQENMNVSPDGKSVNAIQSFPGEGVLVWGARTLDSNSADWRYINVRRTASMLEESMRLACGSYAFEPHTADTWGMIRSALSNFLLGIWQRGGLAGAVPDDAFSVRIGLGQTMTPEDVQAGTLRVSVLVALARPGKFIEIAFQQQMQKS</sequence>
<reference evidence="3 4" key="1">
    <citation type="submission" date="2019-04" db="EMBL/GenBank/DDBJ databases">
        <title>Azoarcus rhizosphaerae sp. nov. isolated from rhizosphere of Ficus religiosa.</title>
        <authorList>
            <person name="Lin S.-Y."/>
            <person name="Hameed A."/>
            <person name="Hsu Y.-H."/>
            <person name="Young C.-C."/>
        </authorList>
    </citation>
    <scope>NUCLEOTIDE SEQUENCE [LARGE SCALE GENOMIC DNA]</scope>
    <source>
        <strain evidence="3 4">CC-YHH848</strain>
    </source>
</reference>
<comment type="similarity">
    <text evidence="1">Belongs to the myoviridae tail sheath protein family.</text>
</comment>
<comment type="caution">
    <text evidence="3">The sequence shown here is derived from an EMBL/GenBank/DDBJ whole genome shotgun (WGS) entry which is preliminary data.</text>
</comment>
<organism evidence="3 4">
    <name type="scientific">Pseudothauera rhizosphaerae</name>
    <dbReference type="NCBI Taxonomy" id="2565932"/>
    <lineage>
        <taxon>Bacteria</taxon>
        <taxon>Pseudomonadati</taxon>
        <taxon>Pseudomonadota</taxon>
        <taxon>Betaproteobacteria</taxon>
        <taxon>Rhodocyclales</taxon>
        <taxon>Zoogloeaceae</taxon>
        <taxon>Pseudothauera</taxon>
    </lineage>
</organism>
<dbReference type="PANTHER" id="PTHR35861">
    <property type="match status" value="1"/>
</dbReference>
<name>A0A4S4AFX3_9RHOO</name>
<evidence type="ECO:0000256" key="1">
    <source>
        <dbReference type="ARBA" id="ARBA00008005"/>
    </source>
</evidence>
<evidence type="ECO:0000313" key="4">
    <source>
        <dbReference type="Proteomes" id="UP000307956"/>
    </source>
</evidence>
<dbReference type="Gene3D" id="3.40.50.11780">
    <property type="match status" value="1"/>
</dbReference>
<dbReference type="PANTHER" id="PTHR35861:SF1">
    <property type="entry name" value="PHAGE TAIL SHEATH PROTEIN"/>
    <property type="match status" value="1"/>
</dbReference>
<accession>A0A4S4AFX3</accession>
<dbReference type="OrthoDB" id="9767864at2"/>
<dbReference type="Pfam" id="PF17482">
    <property type="entry name" value="Phage_sheath_1C"/>
    <property type="match status" value="1"/>
</dbReference>
<feature type="domain" description="Tail sheath protein C-terminal" evidence="2">
    <location>
        <begin position="367"/>
        <end position="435"/>
    </location>
</feature>
<dbReference type="Proteomes" id="UP000307956">
    <property type="component" value="Unassembled WGS sequence"/>
</dbReference>
<proteinExistence type="inferred from homology"/>
<dbReference type="EMBL" id="SSOD01000016">
    <property type="protein sequence ID" value="THF58114.1"/>
    <property type="molecule type" value="Genomic_DNA"/>
</dbReference>
<gene>
    <name evidence="3" type="ORF">E6O51_17390</name>
</gene>
<protein>
    <submittedName>
        <fullName evidence="3">Phage tail sheath family protein</fullName>
    </submittedName>
</protein>
<dbReference type="AlphaFoldDB" id="A0A4S4AFX3"/>